<reference evidence="16" key="1">
    <citation type="submission" date="2022-07" db="EMBL/GenBank/DDBJ databases">
        <title>Taxonomy of Aspergillus series Nigri: significant species reduction supported by multi-species coalescent approaches.</title>
        <authorList>
            <person name="Bian C."/>
            <person name="Kusuya Y."/>
            <person name="Sklenar F."/>
            <person name="D'hooge E."/>
            <person name="Yaguchi T."/>
            <person name="Takahashi H."/>
            <person name="Hubka V."/>
        </authorList>
    </citation>
    <scope>NUCLEOTIDE SEQUENCE</scope>
    <source>
        <strain evidence="16">CBS 733.88</strain>
    </source>
</reference>
<dbReference type="Pfam" id="PF10447">
    <property type="entry name" value="EXOSC1"/>
    <property type="match status" value="1"/>
</dbReference>
<evidence type="ECO:0000256" key="12">
    <source>
        <dbReference type="RuleBase" id="RU369097"/>
    </source>
</evidence>
<evidence type="ECO:0000256" key="6">
    <source>
        <dbReference type="ARBA" id="ARBA00022835"/>
    </source>
</evidence>
<keyword evidence="6" id="KW-0271">Exosome</keyword>
<dbReference type="InterPro" id="IPR025721">
    <property type="entry name" value="Exosome_cplx_N_dom"/>
</dbReference>
<keyword evidence="7 12" id="KW-0472">Membrane</keyword>
<comment type="similarity">
    <text evidence="3 12">Belongs to the beta-catenin family.</text>
</comment>
<dbReference type="Gene3D" id="2.40.50.100">
    <property type="match status" value="1"/>
</dbReference>
<evidence type="ECO:0000256" key="5">
    <source>
        <dbReference type="ARBA" id="ARBA00022737"/>
    </source>
</evidence>
<feature type="domain" description="Exosome complex component CSL4 C-terminal" evidence="14">
    <location>
        <begin position="704"/>
        <end position="809"/>
    </location>
</feature>
<proteinExistence type="inferred from homology"/>
<dbReference type="GO" id="GO:0071562">
    <property type="term" value="P:nucleus-vacuole junction assembly"/>
    <property type="evidence" value="ECO:0007669"/>
    <property type="project" value="InterPro"/>
</dbReference>
<feature type="region of interest" description="Disordered" evidence="13">
    <location>
        <begin position="675"/>
        <end position="700"/>
    </location>
</feature>
<feature type="repeat" description="ARM" evidence="11">
    <location>
        <begin position="229"/>
        <end position="271"/>
    </location>
</feature>
<keyword evidence="5" id="KW-0677">Repeat</keyword>
<dbReference type="Pfam" id="PF00514">
    <property type="entry name" value="Arm"/>
    <property type="match status" value="8"/>
</dbReference>
<dbReference type="Gene3D" id="1.25.10.10">
    <property type="entry name" value="Leucine-rich Repeat Variant"/>
    <property type="match status" value="3"/>
</dbReference>
<protein>
    <recommendedName>
        <fullName evidence="10 12">Vacuolar protein 8</fullName>
    </recommendedName>
</protein>
<dbReference type="GO" id="GO:0000329">
    <property type="term" value="C:fungal-type vacuole membrane"/>
    <property type="evidence" value="ECO:0007669"/>
    <property type="project" value="TreeGrafter"/>
</dbReference>
<dbReference type="SMART" id="SM00185">
    <property type="entry name" value="ARM"/>
    <property type="match status" value="9"/>
</dbReference>
<organism evidence="16 17">
    <name type="scientific">Aspergillus brasiliensis</name>
    <dbReference type="NCBI Taxonomy" id="319629"/>
    <lineage>
        <taxon>Eukaryota</taxon>
        <taxon>Fungi</taxon>
        <taxon>Dikarya</taxon>
        <taxon>Ascomycota</taxon>
        <taxon>Pezizomycotina</taxon>
        <taxon>Eurotiomycetes</taxon>
        <taxon>Eurotiomycetidae</taxon>
        <taxon>Eurotiales</taxon>
        <taxon>Aspergillaceae</taxon>
        <taxon>Aspergillus</taxon>
        <taxon>Aspergillus subgen. Circumdati</taxon>
    </lineage>
</organism>
<feature type="repeat" description="ARM" evidence="11">
    <location>
        <begin position="313"/>
        <end position="355"/>
    </location>
</feature>
<dbReference type="FunFam" id="1.25.10.10:FF:000095">
    <property type="entry name" value="Vacuolar protein 8"/>
    <property type="match status" value="1"/>
</dbReference>
<evidence type="ECO:0000256" key="3">
    <source>
        <dbReference type="ARBA" id="ARBA00005462"/>
    </source>
</evidence>
<dbReference type="GO" id="GO:0003723">
    <property type="term" value="F:RNA binding"/>
    <property type="evidence" value="ECO:0007669"/>
    <property type="project" value="InterPro"/>
</dbReference>
<evidence type="ECO:0000256" key="11">
    <source>
        <dbReference type="PROSITE-ProRule" id="PRU00259"/>
    </source>
</evidence>
<dbReference type="SUPFAM" id="SSF48371">
    <property type="entry name" value="ARM repeat"/>
    <property type="match status" value="1"/>
</dbReference>
<dbReference type="InterPro" id="IPR016024">
    <property type="entry name" value="ARM-type_fold"/>
</dbReference>
<evidence type="ECO:0000259" key="15">
    <source>
        <dbReference type="Pfam" id="PF14382"/>
    </source>
</evidence>
<dbReference type="PANTHER" id="PTHR47249:SF1">
    <property type="entry name" value="VACUOLAR PROTEIN 8"/>
    <property type="match status" value="1"/>
</dbReference>
<dbReference type="GO" id="GO:0005634">
    <property type="term" value="C:nucleus"/>
    <property type="evidence" value="ECO:0007669"/>
    <property type="project" value="UniProtKB-SubCell"/>
</dbReference>
<evidence type="ECO:0000259" key="14">
    <source>
        <dbReference type="Pfam" id="PF10447"/>
    </source>
</evidence>
<feature type="repeat" description="ARM" evidence="11">
    <location>
        <begin position="147"/>
        <end position="189"/>
    </location>
</feature>
<feature type="domain" description="Exosome complex component N-terminal" evidence="15">
    <location>
        <begin position="619"/>
        <end position="656"/>
    </location>
</feature>
<dbReference type="FunFam" id="2.40.50.140:FF:000164">
    <property type="entry name" value="Exosome complex component CSL4"/>
    <property type="match status" value="1"/>
</dbReference>
<dbReference type="GO" id="GO:0000045">
    <property type="term" value="P:autophagosome assembly"/>
    <property type="evidence" value="ECO:0007669"/>
    <property type="project" value="TreeGrafter"/>
</dbReference>
<dbReference type="Pfam" id="PF14382">
    <property type="entry name" value="ECR1_N"/>
    <property type="match status" value="1"/>
</dbReference>
<dbReference type="Proteomes" id="UP001143548">
    <property type="component" value="Unassembled WGS sequence"/>
</dbReference>
<dbReference type="AlphaFoldDB" id="A0A9W5YVR6"/>
<evidence type="ECO:0000313" key="17">
    <source>
        <dbReference type="Proteomes" id="UP001143548"/>
    </source>
</evidence>
<dbReference type="SUPFAM" id="SSF110324">
    <property type="entry name" value="Ribosomal L27 protein-like"/>
    <property type="match status" value="1"/>
</dbReference>
<dbReference type="InterPro" id="IPR000225">
    <property type="entry name" value="Armadillo"/>
</dbReference>
<evidence type="ECO:0000256" key="10">
    <source>
        <dbReference type="ARBA" id="ARBA00026209"/>
    </source>
</evidence>
<evidence type="ECO:0000256" key="8">
    <source>
        <dbReference type="ARBA" id="ARBA00023288"/>
    </source>
</evidence>
<dbReference type="SUPFAM" id="SSF50249">
    <property type="entry name" value="Nucleic acid-binding proteins"/>
    <property type="match status" value="1"/>
</dbReference>
<evidence type="ECO:0000256" key="1">
    <source>
        <dbReference type="ARBA" id="ARBA00004123"/>
    </source>
</evidence>
<dbReference type="GO" id="GO:0000011">
    <property type="term" value="P:vacuole inheritance"/>
    <property type="evidence" value="ECO:0007669"/>
    <property type="project" value="UniProtKB-UniRule"/>
</dbReference>
<sequence>MSGITNACLSCFSTVDRWCHISACLGPIGGRSRDGIYETTLADNEREAVSDLLGYLENRTETDFFAGEPLRALSTLVYSDNVDLQRSASLTFAEITERDVREVDRDTLEPILFLLQSSDIEVQRAASAALGNLAVNADNKVLIVALGGLAPLIRQMMSPNVEVQCNAVGCITNLATHEDNKAKIARSGALGPLIRLAKSKDMRVQRNATGALLNMTHSDDNRQQLVNAGAIPVLVQLLSSPDVDVQYYCTTALSNIAVDSSNRKRLAQTESRLVQSLVHLMDSSTPKVQCQAALALRNLASDEKYQLEIVRAKGLPPLLRLLQSSYLPLILSAVACIRNISIHPLNESPIIDAGFLKPLVDLLGSTDNEEIQCHAISTLRNLAASSDRNKELVLQAGAVQKCKDLVLRVPLSVQSEMTAAIAVLALSDELKPHLLNLGVFDVLIPLTESESIEVQGNSAAALGNLSSKVGDYSIFVRDWADPNGGIHGYLNRFLASGDPTFQHIAIWTLLQLLESEDQRLIGYIAKSDDIVQMVKSISDKNIESDEEDAEDGEGELSGNVVVPHRGWVPPKKKSFASISCQQRKLDFSEPLLLLPFFYFLLSSHSVRRSAGMATALPTLAIPGQRLASIASYAAGPGTHVQNATIYASIAGPVVVDQAQPSSKAKLILSVSRTGPKKAAAPAPSTKASAKPANTGKPKLRYNTLPAVDSVVLARVTRVQKRQATVSILVVLDESASSQPLNPSQTASDNDNIEAILSSAANPENHSNSDELRFQALIRKEDVRAVEKDRVVMDEMFRVGDIVRGTVISLGDQSFYYLTTARNDLGVVMARTATALTQGEYRIGRVTDPEGVRPLQQHLKVGALACYDEAGLLFGLQLACSGDSRGSARNHMTASEQAF</sequence>
<evidence type="ECO:0000256" key="7">
    <source>
        <dbReference type="ARBA" id="ARBA00023136"/>
    </source>
</evidence>
<evidence type="ECO:0000256" key="9">
    <source>
        <dbReference type="ARBA" id="ARBA00024821"/>
    </source>
</evidence>
<feature type="repeat" description="ARM" evidence="11">
    <location>
        <begin position="354"/>
        <end position="397"/>
    </location>
</feature>
<keyword evidence="8" id="KW-0449">Lipoprotein</keyword>
<comment type="function">
    <text evidence="9 12">Functions in both vacuole inheritance and protein targeting from the cytoplasm to vacuole.</text>
</comment>
<evidence type="ECO:0000313" key="16">
    <source>
        <dbReference type="EMBL" id="GKZ23326.1"/>
    </source>
</evidence>
<evidence type="ECO:0000256" key="13">
    <source>
        <dbReference type="SAM" id="MobiDB-lite"/>
    </source>
</evidence>
<feature type="compositionally biased region" description="Low complexity" evidence="13">
    <location>
        <begin position="676"/>
        <end position="692"/>
    </location>
</feature>
<feature type="repeat" description="ARM" evidence="11">
    <location>
        <begin position="106"/>
        <end position="148"/>
    </location>
</feature>
<dbReference type="InterPro" id="IPR011989">
    <property type="entry name" value="ARM-like"/>
</dbReference>
<keyword evidence="4 12" id="KW-0926">Vacuole</keyword>
<dbReference type="EMBL" id="BROQ01000065">
    <property type="protein sequence ID" value="GKZ23326.1"/>
    <property type="molecule type" value="Genomic_DNA"/>
</dbReference>
<evidence type="ECO:0000256" key="4">
    <source>
        <dbReference type="ARBA" id="ARBA00022554"/>
    </source>
</evidence>
<comment type="subcellular location">
    <subcellularLocation>
        <location evidence="1">Nucleus</location>
    </subcellularLocation>
    <subcellularLocation>
        <location evidence="2 12">Vacuole membrane</location>
        <topology evidence="2 12">Lipid-anchor</topology>
    </subcellularLocation>
</comment>
<name>A0A9W5YVR6_9EURO</name>
<dbReference type="PROSITE" id="PS50176">
    <property type="entry name" value="ARM_REPEAT"/>
    <property type="match status" value="7"/>
</dbReference>
<dbReference type="GO" id="GO:0000178">
    <property type="term" value="C:exosome (RNase complex)"/>
    <property type="evidence" value="ECO:0007669"/>
    <property type="project" value="UniProtKB-KW"/>
</dbReference>
<dbReference type="Gene3D" id="2.40.50.140">
    <property type="entry name" value="Nucleic acid-binding proteins"/>
    <property type="match status" value="1"/>
</dbReference>
<dbReference type="InterPro" id="IPR019495">
    <property type="entry name" value="EXOSC1_C"/>
</dbReference>
<gene>
    <name evidence="16" type="ORF">AbraCBS73388_009689</name>
</gene>
<dbReference type="InterPro" id="IPR012340">
    <property type="entry name" value="NA-bd_OB-fold"/>
</dbReference>
<dbReference type="GO" id="GO:0043495">
    <property type="term" value="F:protein-membrane adaptor activity"/>
    <property type="evidence" value="ECO:0007669"/>
    <property type="project" value="InterPro"/>
</dbReference>
<dbReference type="FunFam" id="1.25.10.10:FF:000243">
    <property type="entry name" value="Putative Vacuolar protein 8"/>
    <property type="match status" value="1"/>
</dbReference>
<evidence type="ECO:0000256" key="2">
    <source>
        <dbReference type="ARBA" id="ARBA00004592"/>
    </source>
</evidence>
<accession>A0A9W5YVR6</accession>
<feature type="repeat" description="ARM" evidence="11">
    <location>
        <begin position="272"/>
        <end position="314"/>
    </location>
</feature>
<comment type="caution">
    <text evidence="16">The sequence shown here is derived from an EMBL/GenBank/DDBJ whole genome shotgun (WGS) entry which is preliminary data.</text>
</comment>
<dbReference type="InterPro" id="IPR045156">
    <property type="entry name" value="Vac8"/>
</dbReference>
<dbReference type="PANTHER" id="PTHR47249">
    <property type="entry name" value="VACUOLAR PROTEIN 8"/>
    <property type="match status" value="1"/>
</dbReference>
<feature type="repeat" description="ARM" evidence="11">
    <location>
        <begin position="188"/>
        <end position="230"/>
    </location>
</feature>